<dbReference type="EMBL" id="AMFJ01000362">
    <property type="protein sequence ID" value="EKE28147.1"/>
    <property type="molecule type" value="Genomic_DNA"/>
</dbReference>
<dbReference type="AlphaFoldDB" id="K2G1S3"/>
<accession>K2G1S3</accession>
<comment type="caution">
    <text evidence="1">The sequence shown here is derived from an EMBL/GenBank/DDBJ whole genome shotgun (WGS) entry which is preliminary data.</text>
</comment>
<gene>
    <name evidence="1" type="ORF">ACD_3C00088G0008</name>
</gene>
<name>K2G1S3_9BACT</name>
<organism evidence="1">
    <name type="scientific">uncultured bacterium</name>
    <name type="common">gcode 4</name>
    <dbReference type="NCBI Taxonomy" id="1234023"/>
    <lineage>
        <taxon>Bacteria</taxon>
        <taxon>environmental samples</taxon>
    </lineage>
</organism>
<proteinExistence type="predicted"/>
<protein>
    <submittedName>
        <fullName evidence="1">Uncharacterized protein</fullName>
    </submittedName>
</protein>
<evidence type="ECO:0000313" key="1">
    <source>
        <dbReference type="EMBL" id="EKE28147.1"/>
    </source>
</evidence>
<sequence length="66" mass="7639">MAILENKENLKNIAPDGQEKLKAQEFAKENTAFLDEFFRSSLPAAEKRTIESKTKDDIWRLKQELA</sequence>
<reference evidence="1" key="1">
    <citation type="journal article" date="2012" name="Science">
        <title>Fermentation, hydrogen, and sulfur metabolism in multiple uncultivated bacterial phyla.</title>
        <authorList>
            <person name="Wrighton K.C."/>
            <person name="Thomas B.C."/>
            <person name="Sharon I."/>
            <person name="Miller C.S."/>
            <person name="Castelle C.J."/>
            <person name="VerBerkmoes N.C."/>
            <person name="Wilkins M.J."/>
            <person name="Hettich R.L."/>
            <person name="Lipton M.S."/>
            <person name="Williams K.H."/>
            <person name="Long P.E."/>
            <person name="Banfield J.F."/>
        </authorList>
    </citation>
    <scope>NUCLEOTIDE SEQUENCE [LARGE SCALE GENOMIC DNA]</scope>
</reference>